<gene>
    <name evidence="2" type="ORF">ENS56_03075</name>
</gene>
<dbReference type="InterPro" id="IPR019219">
    <property type="entry name" value="DUF2130"/>
</dbReference>
<accession>A0A832DGH5</accession>
<sequence length="246" mass="28593">MQNANQKIKELEKHLREGTTPQTAGLDFEKEIIKQLQKEFPTDKIEHHGKGGDILQKVIFKSKQIGSILYEVKKTAKYSSQYIDQTKRAVAERNATYGVLITTAMKRNAQGFFVDKEIIVVHPYGTIYIAQVLRNALIEMFELKLSNKEIEDRAKNLMSYIKSDEFRNILENVIYRTQELAKMLIAEHKEHNKVWRKRLEHYKSIHDNTNIVKISTKNIVTGTTINKSLIKSEIKQLPTPRLEKIK</sequence>
<feature type="compositionally biased region" description="Basic and acidic residues" evidence="1">
    <location>
        <begin position="7"/>
        <end position="17"/>
    </location>
</feature>
<feature type="region of interest" description="Disordered" evidence="1">
    <location>
        <begin position="1"/>
        <end position="20"/>
    </location>
</feature>
<dbReference type="AlphaFoldDB" id="A0A832DGH5"/>
<evidence type="ECO:0000256" key="1">
    <source>
        <dbReference type="SAM" id="MobiDB-lite"/>
    </source>
</evidence>
<organism evidence="2">
    <name type="scientific">Ignavibacterium album</name>
    <dbReference type="NCBI Taxonomy" id="591197"/>
    <lineage>
        <taxon>Bacteria</taxon>
        <taxon>Pseudomonadati</taxon>
        <taxon>Ignavibacteriota</taxon>
        <taxon>Ignavibacteria</taxon>
        <taxon>Ignavibacteriales</taxon>
        <taxon>Ignavibacteriaceae</taxon>
        <taxon>Ignavibacterium</taxon>
    </lineage>
</organism>
<protein>
    <submittedName>
        <fullName evidence="2">DUF2130 domain-containing protein</fullName>
    </submittedName>
</protein>
<reference evidence="2" key="1">
    <citation type="journal article" date="2020" name="mSystems">
        <title>Genome- and Community-Level Interaction Insights into Carbon Utilization and Element Cycling Functions of Hydrothermarchaeota in Hydrothermal Sediment.</title>
        <authorList>
            <person name="Zhou Z."/>
            <person name="Liu Y."/>
            <person name="Xu W."/>
            <person name="Pan J."/>
            <person name="Luo Z.H."/>
            <person name="Li M."/>
        </authorList>
    </citation>
    <scope>NUCLEOTIDE SEQUENCE [LARGE SCALE GENOMIC DNA]</scope>
    <source>
        <strain evidence="2">SpSt-500</strain>
    </source>
</reference>
<dbReference type="EMBL" id="DSVI01000004">
    <property type="protein sequence ID" value="HGT46997.1"/>
    <property type="molecule type" value="Genomic_DNA"/>
</dbReference>
<dbReference type="Pfam" id="PF09903">
    <property type="entry name" value="DUF2130"/>
    <property type="match status" value="1"/>
</dbReference>
<evidence type="ECO:0000313" key="2">
    <source>
        <dbReference type="EMBL" id="HGT46997.1"/>
    </source>
</evidence>
<comment type="caution">
    <text evidence="2">The sequence shown here is derived from an EMBL/GenBank/DDBJ whole genome shotgun (WGS) entry which is preliminary data.</text>
</comment>
<proteinExistence type="predicted"/>
<name>A0A832DGH5_9BACT</name>